<dbReference type="Proteomes" id="UP001172738">
    <property type="component" value="Unassembled WGS sequence"/>
</dbReference>
<keyword evidence="3" id="KW-0378">Hydrolase</keyword>
<dbReference type="InterPro" id="IPR002933">
    <property type="entry name" value="Peptidase_M20"/>
</dbReference>
<comment type="caution">
    <text evidence="5">The sequence shown here is derived from an EMBL/GenBank/DDBJ whole genome shotgun (WGS) entry which is preliminary data.</text>
</comment>
<feature type="domain" description="Peptidase M20 dimerisation" evidence="4">
    <location>
        <begin position="199"/>
        <end position="343"/>
    </location>
</feature>
<dbReference type="InterPro" id="IPR011650">
    <property type="entry name" value="Peptidase_M20_dimer"/>
</dbReference>
<dbReference type="Pfam" id="PF01546">
    <property type="entry name" value="Peptidase_M20"/>
    <property type="match status" value="1"/>
</dbReference>
<organism evidence="5 6">
    <name type="scientific">Demequina zhanjiangensis</name>
    <dbReference type="NCBI Taxonomy" id="3051659"/>
    <lineage>
        <taxon>Bacteria</taxon>
        <taxon>Bacillati</taxon>
        <taxon>Actinomycetota</taxon>
        <taxon>Actinomycetes</taxon>
        <taxon>Micrococcales</taxon>
        <taxon>Demequinaceae</taxon>
        <taxon>Demequina</taxon>
    </lineage>
</organism>
<dbReference type="Gene3D" id="3.30.70.360">
    <property type="match status" value="1"/>
</dbReference>
<dbReference type="NCBIfam" id="NF005914">
    <property type="entry name" value="PRK07907.1"/>
    <property type="match status" value="1"/>
</dbReference>
<gene>
    <name evidence="5" type="ORF">QQX04_02580</name>
</gene>
<dbReference type="EMBL" id="JAUHPV010000001">
    <property type="protein sequence ID" value="MDN4471878.1"/>
    <property type="molecule type" value="Genomic_DNA"/>
</dbReference>
<sequence length="447" mass="47826">MTSPDVKATVHALMPSVVADLEELIAIPSISFPGYDAEPVHRMAERTLEKFRMAGFTDARFMDVPSGYPPIYGEIPGPEGAPTVVLYAHYDVQPALESQGWTSDPWTPTRKEDGRIYGRGASDDKSGLVTHLGMMRYFGGKPPVTLRLILEGMEETESNLEEFVETNPELFECDLFVICDMGNIRVGDPVMTTALRGDVSCTVTVRTLEHPLHSGVFGGAAPDAMMALARLLTTLQDDAGDVAIDGVTKGPWEGADLSEDDFRAMADMLPGVDLIGTGTVADRLWAKPSINAIGIDTTSIADSSNVIHPQASAKISMRIVPGSDPKKELAALVAHLESHAPWGAQVEVTPMKAAPPYRVRTDGPGYAAARAAMAEAFGKACDEAGSGGSIPLLQTLEDASPSAEFVLWGPEDTAQARIHASDESVDPEEIERMIVAQVLLLEKLAEG</sequence>
<reference evidence="5" key="1">
    <citation type="submission" date="2023-06" db="EMBL/GenBank/DDBJ databases">
        <title>SYSU T00b26.</title>
        <authorList>
            <person name="Gao L."/>
            <person name="Fang B.-Z."/>
            <person name="Li W.-J."/>
        </authorList>
    </citation>
    <scope>NUCLEOTIDE SEQUENCE</scope>
    <source>
        <strain evidence="5">SYSU T00b26</strain>
    </source>
</reference>
<dbReference type="Gene3D" id="3.40.630.10">
    <property type="entry name" value="Zn peptidases"/>
    <property type="match status" value="1"/>
</dbReference>
<keyword evidence="2" id="KW-0479">Metal-binding</keyword>
<evidence type="ECO:0000256" key="3">
    <source>
        <dbReference type="ARBA" id="ARBA00022801"/>
    </source>
</evidence>
<name>A0ABT8FYA2_9MICO</name>
<keyword evidence="6" id="KW-1185">Reference proteome</keyword>
<evidence type="ECO:0000313" key="6">
    <source>
        <dbReference type="Proteomes" id="UP001172738"/>
    </source>
</evidence>
<evidence type="ECO:0000259" key="4">
    <source>
        <dbReference type="Pfam" id="PF07687"/>
    </source>
</evidence>
<protein>
    <submittedName>
        <fullName evidence="5">M20/M25/M40 family metallo-hydrolase</fullName>
    </submittedName>
</protein>
<keyword evidence="1" id="KW-0645">Protease</keyword>
<dbReference type="Pfam" id="PF07687">
    <property type="entry name" value="M20_dimer"/>
    <property type="match status" value="1"/>
</dbReference>
<accession>A0ABT8FYA2</accession>
<evidence type="ECO:0000256" key="1">
    <source>
        <dbReference type="ARBA" id="ARBA00022670"/>
    </source>
</evidence>
<dbReference type="InterPro" id="IPR051458">
    <property type="entry name" value="Cyt/Met_Dipeptidase"/>
</dbReference>
<evidence type="ECO:0000256" key="2">
    <source>
        <dbReference type="ARBA" id="ARBA00022723"/>
    </source>
</evidence>
<proteinExistence type="predicted"/>
<dbReference type="RefSeq" id="WP_301125942.1">
    <property type="nucleotide sequence ID" value="NZ_JAUHPV010000001.1"/>
</dbReference>
<dbReference type="PANTHER" id="PTHR43270">
    <property type="entry name" value="BETA-ALA-HIS DIPEPTIDASE"/>
    <property type="match status" value="1"/>
</dbReference>
<dbReference type="PANTHER" id="PTHR43270:SF12">
    <property type="entry name" value="SUCCINYL-DIAMINOPIMELATE DESUCCINYLASE"/>
    <property type="match status" value="1"/>
</dbReference>
<evidence type="ECO:0000313" key="5">
    <source>
        <dbReference type="EMBL" id="MDN4471878.1"/>
    </source>
</evidence>
<dbReference type="SUPFAM" id="SSF53187">
    <property type="entry name" value="Zn-dependent exopeptidases"/>
    <property type="match status" value="1"/>
</dbReference>